<comment type="caution">
    <text evidence="1">The sequence shown here is derived from an EMBL/GenBank/DDBJ whole genome shotgun (WGS) entry which is preliminary data.</text>
</comment>
<keyword evidence="2" id="KW-1185">Reference proteome</keyword>
<dbReference type="GeneID" id="300580073"/>
<sequence>MDAEKASHGCGAGPRLNRIREVRVRLTEEESRIYNRLSQHDGDGQVTLIWRFGGWAIRRRGERGMILVVEELDLFALLEVLCLMDCTIEERASRGRRRMTFRRE</sequence>
<evidence type="ECO:0000313" key="1">
    <source>
        <dbReference type="EMBL" id="TFA99678.1"/>
    </source>
</evidence>
<dbReference type="RefSeq" id="XP_073555880.1">
    <property type="nucleotide sequence ID" value="XM_073705623.1"/>
</dbReference>
<name>A0ABY2GUR8_9HYPO</name>
<accession>A0ABY2GUR8</accession>
<gene>
    <name evidence="1" type="ORF">CCMA1212_008491</name>
</gene>
<organism evidence="1 2">
    <name type="scientific">Trichoderma ghanense</name>
    <dbReference type="NCBI Taxonomy" id="65468"/>
    <lineage>
        <taxon>Eukaryota</taxon>
        <taxon>Fungi</taxon>
        <taxon>Dikarya</taxon>
        <taxon>Ascomycota</taxon>
        <taxon>Pezizomycotina</taxon>
        <taxon>Sordariomycetes</taxon>
        <taxon>Hypocreomycetidae</taxon>
        <taxon>Hypocreales</taxon>
        <taxon>Hypocreaceae</taxon>
        <taxon>Trichoderma</taxon>
    </lineage>
</organism>
<reference evidence="1 2" key="1">
    <citation type="submission" date="2018-01" db="EMBL/GenBank/DDBJ databases">
        <title>Genome characterization of the sugarcane-associated fungus Trichoderma ghanense CCMA-1212 and their application in lignocelulose bioconversion.</title>
        <authorList>
            <person name="Steindorff A.S."/>
            <person name="Mendes T.D."/>
            <person name="Vilela E.S.D."/>
            <person name="Rodrigues D.S."/>
            <person name="Formighieri E.F."/>
            <person name="Melo I.S."/>
            <person name="Favaro L.C.L."/>
        </authorList>
    </citation>
    <scope>NUCLEOTIDE SEQUENCE [LARGE SCALE GENOMIC DNA]</scope>
    <source>
        <strain evidence="1 2">CCMA-1212</strain>
    </source>
</reference>
<protein>
    <submittedName>
        <fullName evidence="1">Uncharacterized protein</fullName>
    </submittedName>
</protein>
<dbReference type="Proteomes" id="UP001642720">
    <property type="component" value="Unassembled WGS sequence"/>
</dbReference>
<dbReference type="EMBL" id="PPTA01000013">
    <property type="protein sequence ID" value="TFA99678.1"/>
    <property type="molecule type" value="Genomic_DNA"/>
</dbReference>
<evidence type="ECO:0000313" key="2">
    <source>
        <dbReference type="Proteomes" id="UP001642720"/>
    </source>
</evidence>
<proteinExistence type="predicted"/>